<dbReference type="Gene3D" id="6.20.320.10">
    <property type="match status" value="1"/>
</dbReference>
<dbReference type="Proteomes" id="UP000002630">
    <property type="component" value="Unassembled WGS sequence"/>
</dbReference>
<evidence type="ECO:0000259" key="2">
    <source>
        <dbReference type="Pfam" id="PF00644"/>
    </source>
</evidence>
<dbReference type="STRING" id="2880.D7FXR2"/>
<dbReference type="InParanoid" id="D7FXR2"/>
<evidence type="ECO:0000313" key="3">
    <source>
        <dbReference type="EMBL" id="CBJ32325.1"/>
    </source>
</evidence>
<organism evidence="3 4">
    <name type="scientific">Ectocarpus siliculosus</name>
    <name type="common">Brown alga</name>
    <name type="synonym">Conferva siliculosa</name>
    <dbReference type="NCBI Taxonomy" id="2880"/>
    <lineage>
        <taxon>Eukaryota</taxon>
        <taxon>Sar</taxon>
        <taxon>Stramenopiles</taxon>
        <taxon>Ochrophyta</taxon>
        <taxon>PX clade</taxon>
        <taxon>Phaeophyceae</taxon>
        <taxon>Ectocarpales</taxon>
        <taxon>Ectocarpaceae</taxon>
        <taxon>Ectocarpus</taxon>
    </lineage>
</organism>
<dbReference type="OrthoDB" id="9514740at2759"/>
<dbReference type="PANTHER" id="PTHR45740">
    <property type="entry name" value="POLY [ADP-RIBOSE] POLYMERASE"/>
    <property type="match status" value="1"/>
</dbReference>
<dbReference type="SUPFAM" id="SSF56399">
    <property type="entry name" value="ADP-ribosylation"/>
    <property type="match status" value="1"/>
</dbReference>
<dbReference type="AlphaFoldDB" id="D7FXR2"/>
<sequence length="428" mass="49507">MKAFVAILDHLSYGTLKCCWWSLGNVWKTITRVKEAREHKSLGRWKLAKAREHMRLGRRWYFATKQYKAYRDQVGVFNPEWHFTVARELKYCQQKKEEERRGEEEKKKKTRMEKRRKVEDERRRKELLQKGRIHRKRGRWELAITLFRLYLNDEGADLDTCIIVRAELHDCQQKKSEEDWRENATEDERKKNVEHEQRRTSRGVLSVGFSGSFLQRLEGNGAECKALCDLFNARWIKPRPENGVSIVRIFSIQVSREVREKHERYKGKFGNLCQRFHGTSCNEGCNFMVDPQGGQAPCGESSCSVCNICKLGFQLGPNVARTARATRFPLRYGAGIYLTSVSGKANDYASRSAKKVGELELRCMFVASVALGNTFKTTSARLPADQCPPPGYHSVVGEAGQRLNFDEFVVYKEEAALPTHLIVYALRH</sequence>
<evidence type="ECO:0000313" key="4">
    <source>
        <dbReference type="Proteomes" id="UP000002630"/>
    </source>
</evidence>
<feature type="compositionally biased region" description="Basic and acidic residues" evidence="1">
    <location>
        <begin position="98"/>
        <end position="107"/>
    </location>
</feature>
<dbReference type="GO" id="GO:1990404">
    <property type="term" value="F:NAD+-protein mono-ADP-ribosyltransferase activity"/>
    <property type="evidence" value="ECO:0007669"/>
    <property type="project" value="TreeGrafter"/>
</dbReference>
<proteinExistence type="predicted"/>
<dbReference type="InterPro" id="IPR012317">
    <property type="entry name" value="Poly(ADP-ribose)pol_cat_dom"/>
</dbReference>
<feature type="region of interest" description="Disordered" evidence="1">
    <location>
        <begin position="176"/>
        <end position="197"/>
    </location>
</feature>
<feature type="region of interest" description="Disordered" evidence="1">
    <location>
        <begin position="98"/>
        <end position="120"/>
    </location>
</feature>
<dbReference type="EMBL" id="FN649760">
    <property type="protein sequence ID" value="CBJ32325.1"/>
    <property type="molecule type" value="Genomic_DNA"/>
</dbReference>
<protein>
    <recommendedName>
        <fullName evidence="2">PARP catalytic domain-containing protein</fullName>
    </recommendedName>
</protein>
<dbReference type="Pfam" id="PF00644">
    <property type="entry name" value="PARP"/>
    <property type="match status" value="1"/>
</dbReference>
<dbReference type="PANTHER" id="PTHR45740:SF2">
    <property type="entry name" value="POLY [ADP-RIBOSE] POLYMERASE"/>
    <property type="match status" value="1"/>
</dbReference>
<feature type="domain" description="PARP catalytic" evidence="2">
    <location>
        <begin position="298"/>
        <end position="398"/>
    </location>
</feature>
<name>D7FXR2_ECTSI</name>
<keyword evidence="4" id="KW-1185">Reference proteome</keyword>
<evidence type="ECO:0000256" key="1">
    <source>
        <dbReference type="SAM" id="MobiDB-lite"/>
    </source>
</evidence>
<dbReference type="InterPro" id="IPR051712">
    <property type="entry name" value="ARTD-AVP"/>
</dbReference>
<dbReference type="GO" id="GO:0005634">
    <property type="term" value="C:nucleus"/>
    <property type="evidence" value="ECO:0007669"/>
    <property type="project" value="TreeGrafter"/>
</dbReference>
<dbReference type="GO" id="GO:0003950">
    <property type="term" value="F:NAD+ poly-ADP-ribosyltransferase activity"/>
    <property type="evidence" value="ECO:0007669"/>
    <property type="project" value="InterPro"/>
</dbReference>
<accession>D7FXR2</accession>
<gene>
    <name evidence="3" type="ORF">Esi_0330_0006</name>
</gene>
<reference evidence="3 4" key="1">
    <citation type="journal article" date="2010" name="Nature">
        <title>The Ectocarpus genome and the independent evolution of multicellularity in brown algae.</title>
        <authorList>
            <person name="Cock J.M."/>
            <person name="Sterck L."/>
            <person name="Rouze P."/>
            <person name="Scornet D."/>
            <person name="Allen A.E."/>
            <person name="Amoutzias G."/>
            <person name="Anthouard V."/>
            <person name="Artiguenave F."/>
            <person name="Aury J.M."/>
            <person name="Badger J.H."/>
            <person name="Beszteri B."/>
            <person name="Billiau K."/>
            <person name="Bonnet E."/>
            <person name="Bothwell J.H."/>
            <person name="Bowler C."/>
            <person name="Boyen C."/>
            <person name="Brownlee C."/>
            <person name="Carrano C.J."/>
            <person name="Charrier B."/>
            <person name="Cho G.Y."/>
            <person name="Coelho S.M."/>
            <person name="Collen J."/>
            <person name="Corre E."/>
            <person name="Da Silva C."/>
            <person name="Delage L."/>
            <person name="Delaroque N."/>
            <person name="Dittami S.M."/>
            <person name="Doulbeau S."/>
            <person name="Elias M."/>
            <person name="Farnham G."/>
            <person name="Gachon C.M."/>
            <person name="Gschloessl B."/>
            <person name="Heesch S."/>
            <person name="Jabbari K."/>
            <person name="Jubin C."/>
            <person name="Kawai H."/>
            <person name="Kimura K."/>
            <person name="Kloareg B."/>
            <person name="Kupper F.C."/>
            <person name="Lang D."/>
            <person name="Le Bail A."/>
            <person name="Leblanc C."/>
            <person name="Lerouge P."/>
            <person name="Lohr M."/>
            <person name="Lopez P.J."/>
            <person name="Martens C."/>
            <person name="Maumus F."/>
            <person name="Michel G."/>
            <person name="Miranda-Saavedra D."/>
            <person name="Morales J."/>
            <person name="Moreau H."/>
            <person name="Motomura T."/>
            <person name="Nagasato C."/>
            <person name="Napoli C.A."/>
            <person name="Nelson D.R."/>
            <person name="Nyvall-Collen P."/>
            <person name="Peters A.F."/>
            <person name="Pommier C."/>
            <person name="Potin P."/>
            <person name="Poulain J."/>
            <person name="Quesneville H."/>
            <person name="Read B."/>
            <person name="Rensing S.A."/>
            <person name="Ritter A."/>
            <person name="Rousvoal S."/>
            <person name="Samanta M."/>
            <person name="Samson G."/>
            <person name="Schroeder D.C."/>
            <person name="Segurens B."/>
            <person name="Strittmatter M."/>
            <person name="Tonon T."/>
            <person name="Tregear J.W."/>
            <person name="Valentin K."/>
            <person name="von Dassow P."/>
            <person name="Yamagishi T."/>
            <person name="Van de Peer Y."/>
            <person name="Wincker P."/>
        </authorList>
    </citation>
    <scope>NUCLEOTIDE SEQUENCE [LARGE SCALE GENOMIC DNA]</scope>
    <source>
        <strain evidence="4">Ec32 / CCAP1310/4</strain>
    </source>
</reference>
<dbReference type="Gene3D" id="3.90.228.10">
    <property type="match status" value="1"/>
</dbReference>